<proteinExistence type="predicted"/>
<protein>
    <submittedName>
        <fullName evidence="1">Probable phosphoglycerate mutase</fullName>
    </submittedName>
</protein>
<organism evidence="1 2">
    <name type="scientific">Aristaeella lactis</name>
    <dbReference type="NCBI Taxonomy" id="3046383"/>
    <lineage>
        <taxon>Bacteria</taxon>
        <taxon>Bacillati</taxon>
        <taxon>Bacillota</taxon>
        <taxon>Clostridia</taxon>
        <taxon>Eubacteriales</taxon>
        <taxon>Aristaeellaceae</taxon>
        <taxon>Aristaeella</taxon>
    </lineage>
</organism>
<accession>A0AC61PI51</accession>
<dbReference type="EMBL" id="FWXZ01000001">
    <property type="protein sequence ID" value="SMC38067.1"/>
    <property type="molecule type" value="Genomic_DNA"/>
</dbReference>
<evidence type="ECO:0000313" key="1">
    <source>
        <dbReference type="EMBL" id="SMC38067.1"/>
    </source>
</evidence>
<name>A0AC61PI51_9FIRM</name>
<keyword evidence="2" id="KW-1185">Reference proteome</keyword>
<dbReference type="Proteomes" id="UP000192328">
    <property type="component" value="Unassembled WGS sequence"/>
</dbReference>
<reference evidence="1" key="1">
    <citation type="submission" date="2017-04" db="EMBL/GenBank/DDBJ databases">
        <authorList>
            <person name="Varghese N."/>
            <person name="Submissions S."/>
        </authorList>
    </citation>
    <scope>NUCLEOTIDE SEQUENCE</scope>
    <source>
        <strain evidence="1">WTE2008</strain>
    </source>
</reference>
<sequence>MRILLIRHAEPDYTVDSLTPKGRVEAELLSRRLIHYDIRDFYVSPLGRARDTAAYTLEKLNRHAETLSWLREFTGSYPDPETGVRRIVAWDVKPRIWTAFPGVTDISTWCDAPAFSGGDVREIWKQTTDGVDELLGRYGYVKDGPVWRCEQNEDFTLALFCHFGISMAVLAYLTDVSPMVLWHHTLCLPSSVTEIVTEERIRGEVSFRMTKLGDLTHLEAAGEKRSTAGLFPECFTGIDSTDPAVNGTLK</sequence>
<evidence type="ECO:0000313" key="2">
    <source>
        <dbReference type="Proteomes" id="UP000192328"/>
    </source>
</evidence>
<comment type="caution">
    <text evidence="1">The sequence shown here is derived from an EMBL/GenBank/DDBJ whole genome shotgun (WGS) entry which is preliminary data.</text>
</comment>
<gene>
    <name evidence="1" type="ORF">SAMN06297397_0434</name>
</gene>